<evidence type="ECO:0000313" key="3">
    <source>
        <dbReference type="Proteomes" id="UP000647133"/>
    </source>
</evidence>
<name>A0ABR9AKH9_9BACT</name>
<proteinExistence type="predicted"/>
<dbReference type="EMBL" id="JACYTQ010000002">
    <property type="protein sequence ID" value="MBD8488089.1"/>
    <property type="molecule type" value="Genomic_DNA"/>
</dbReference>
<keyword evidence="1" id="KW-1133">Transmembrane helix</keyword>
<evidence type="ECO:0008006" key="4">
    <source>
        <dbReference type="Google" id="ProtNLM"/>
    </source>
</evidence>
<evidence type="ECO:0000313" key="2">
    <source>
        <dbReference type="EMBL" id="MBD8488089.1"/>
    </source>
</evidence>
<keyword evidence="3" id="KW-1185">Reference proteome</keyword>
<feature type="transmembrane region" description="Helical" evidence="1">
    <location>
        <begin position="37"/>
        <end position="63"/>
    </location>
</feature>
<reference evidence="2 3" key="1">
    <citation type="submission" date="2020-09" db="EMBL/GenBank/DDBJ databases">
        <title>Echinicola sp. CAU 1574 isolated from sand of Sido Beach.</title>
        <authorList>
            <person name="Kim W."/>
        </authorList>
    </citation>
    <scope>NUCLEOTIDE SEQUENCE [LARGE SCALE GENOMIC DNA]</scope>
    <source>
        <strain evidence="2 3">CAU 1574</strain>
    </source>
</reference>
<gene>
    <name evidence="2" type="ORF">IFO69_04955</name>
</gene>
<sequence length="75" mass="7954">MLITISIGTFGHFIHLLPALVIPEQRTEVALGWGDGLVVLALARVTLFVSLATLVGIPVLLLVTTELGLHTLQAV</sequence>
<accession>A0ABR9AKH9</accession>
<protein>
    <recommendedName>
        <fullName evidence="4">NADH dehydrogenase subunit 2</fullName>
    </recommendedName>
</protein>
<comment type="caution">
    <text evidence="2">The sequence shown here is derived from an EMBL/GenBank/DDBJ whole genome shotgun (WGS) entry which is preliminary data.</text>
</comment>
<dbReference type="RefSeq" id="WP_192008986.1">
    <property type="nucleotide sequence ID" value="NZ_JACYTQ010000002.1"/>
</dbReference>
<evidence type="ECO:0000256" key="1">
    <source>
        <dbReference type="SAM" id="Phobius"/>
    </source>
</evidence>
<organism evidence="2 3">
    <name type="scientific">Echinicola arenosa</name>
    <dbReference type="NCBI Taxonomy" id="2774144"/>
    <lineage>
        <taxon>Bacteria</taxon>
        <taxon>Pseudomonadati</taxon>
        <taxon>Bacteroidota</taxon>
        <taxon>Cytophagia</taxon>
        <taxon>Cytophagales</taxon>
        <taxon>Cyclobacteriaceae</taxon>
        <taxon>Echinicola</taxon>
    </lineage>
</organism>
<keyword evidence="1" id="KW-0812">Transmembrane</keyword>
<keyword evidence="1" id="KW-0472">Membrane</keyword>
<dbReference type="Proteomes" id="UP000647133">
    <property type="component" value="Unassembled WGS sequence"/>
</dbReference>